<dbReference type="SUPFAM" id="SSF46785">
    <property type="entry name" value="Winged helix' DNA-binding domain"/>
    <property type="match status" value="1"/>
</dbReference>
<keyword evidence="1" id="KW-0805">Transcription regulation</keyword>
<dbReference type="PANTHER" id="PTHR24567:SF74">
    <property type="entry name" value="HTH-TYPE TRANSCRIPTIONAL REGULATOR ARCR"/>
    <property type="match status" value="1"/>
</dbReference>
<dbReference type="SMART" id="SM00419">
    <property type="entry name" value="HTH_CRP"/>
    <property type="match status" value="1"/>
</dbReference>
<dbReference type="InterPro" id="IPR036388">
    <property type="entry name" value="WH-like_DNA-bd_sf"/>
</dbReference>
<dbReference type="AlphaFoldDB" id="A0A4P7D687"/>
<dbReference type="GO" id="GO:0003677">
    <property type="term" value="F:DNA binding"/>
    <property type="evidence" value="ECO:0007669"/>
    <property type="project" value="UniProtKB-KW"/>
</dbReference>
<dbReference type="InterPro" id="IPR012318">
    <property type="entry name" value="HTH_CRP"/>
</dbReference>
<protein>
    <submittedName>
        <fullName evidence="6">Crp/Fnr family transcriptional regulator</fullName>
    </submittedName>
</protein>
<dbReference type="CDD" id="cd00038">
    <property type="entry name" value="CAP_ED"/>
    <property type="match status" value="1"/>
</dbReference>
<dbReference type="GO" id="GO:0005829">
    <property type="term" value="C:cytosol"/>
    <property type="evidence" value="ECO:0007669"/>
    <property type="project" value="TreeGrafter"/>
</dbReference>
<evidence type="ECO:0000313" key="6">
    <source>
        <dbReference type="EMBL" id="QBR04229.1"/>
    </source>
</evidence>
<evidence type="ECO:0000256" key="1">
    <source>
        <dbReference type="ARBA" id="ARBA00023015"/>
    </source>
</evidence>
<gene>
    <name evidence="6" type="ORF">E1956_44705</name>
</gene>
<dbReference type="Gene3D" id="1.10.10.10">
    <property type="entry name" value="Winged helix-like DNA-binding domain superfamily/Winged helix DNA-binding domain"/>
    <property type="match status" value="1"/>
</dbReference>
<dbReference type="SUPFAM" id="SSF51206">
    <property type="entry name" value="cAMP-binding domain-like"/>
    <property type="match status" value="1"/>
</dbReference>
<geneLocation type="plasmid" evidence="6 7">
    <name>unnamed1</name>
</geneLocation>
<evidence type="ECO:0000256" key="2">
    <source>
        <dbReference type="ARBA" id="ARBA00023125"/>
    </source>
</evidence>
<dbReference type="InterPro" id="IPR000595">
    <property type="entry name" value="cNMP-bd_dom"/>
</dbReference>
<dbReference type="PROSITE" id="PS51063">
    <property type="entry name" value="HTH_CRP_2"/>
    <property type="match status" value="1"/>
</dbReference>
<keyword evidence="3" id="KW-0804">Transcription</keyword>
<feature type="domain" description="HTH crp-type" evidence="5">
    <location>
        <begin position="187"/>
        <end position="260"/>
    </location>
</feature>
<evidence type="ECO:0000256" key="3">
    <source>
        <dbReference type="ARBA" id="ARBA00023163"/>
    </source>
</evidence>
<dbReference type="InterPro" id="IPR050397">
    <property type="entry name" value="Env_Response_Regulators"/>
</dbReference>
<evidence type="ECO:0000313" key="7">
    <source>
        <dbReference type="Proteomes" id="UP000295727"/>
    </source>
</evidence>
<organism evidence="6 7">
    <name type="scientific">Paraburkholderia pallida</name>
    <dbReference type="NCBI Taxonomy" id="2547399"/>
    <lineage>
        <taxon>Bacteria</taxon>
        <taxon>Pseudomonadati</taxon>
        <taxon>Pseudomonadota</taxon>
        <taxon>Betaproteobacteria</taxon>
        <taxon>Burkholderiales</taxon>
        <taxon>Burkholderiaceae</taxon>
        <taxon>Paraburkholderia</taxon>
    </lineage>
</organism>
<dbReference type="Proteomes" id="UP000295727">
    <property type="component" value="Plasmid unnamed1"/>
</dbReference>
<name>A0A4P7D687_9BURK</name>
<dbReference type="InterPro" id="IPR018490">
    <property type="entry name" value="cNMP-bd_dom_sf"/>
</dbReference>
<dbReference type="PANTHER" id="PTHR24567">
    <property type="entry name" value="CRP FAMILY TRANSCRIPTIONAL REGULATORY PROTEIN"/>
    <property type="match status" value="1"/>
</dbReference>
<dbReference type="KEGG" id="ppai:E1956_44705"/>
<dbReference type="GO" id="GO:0003700">
    <property type="term" value="F:DNA-binding transcription factor activity"/>
    <property type="evidence" value="ECO:0007669"/>
    <property type="project" value="TreeGrafter"/>
</dbReference>
<reference evidence="6 7" key="1">
    <citation type="submission" date="2019-03" db="EMBL/GenBank/DDBJ databases">
        <title>Paraburkholderia sp. 7MH5, isolated from subtropical forest soil.</title>
        <authorList>
            <person name="Gao Z.-H."/>
            <person name="Qiu L.-H."/>
        </authorList>
    </citation>
    <scope>NUCLEOTIDE SEQUENCE [LARGE SCALE GENOMIC DNA]</scope>
    <source>
        <strain evidence="6 7">7MH5</strain>
        <plasmid evidence="6 7">unnamed1</plasmid>
    </source>
</reference>
<dbReference type="PROSITE" id="PS50042">
    <property type="entry name" value="CNMP_BINDING_3"/>
    <property type="match status" value="1"/>
</dbReference>
<keyword evidence="2" id="KW-0238">DNA-binding</keyword>
<dbReference type="Gene3D" id="2.60.120.10">
    <property type="entry name" value="Jelly Rolls"/>
    <property type="match status" value="1"/>
</dbReference>
<dbReference type="EMBL" id="CP038152">
    <property type="protein sequence ID" value="QBR04229.1"/>
    <property type="molecule type" value="Genomic_DNA"/>
</dbReference>
<dbReference type="InterPro" id="IPR036390">
    <property type="entry name" value="WH_DNA-bd_sf"/>
</dbReference>
<keyword evidence="7" id="KW-1185">Reference proteome</keyword>
<dbReference type="InterPro" id="IPR014710">
    <property type="entry name" value="RmlC-like_jellyroll"/>
</dbReference>
<keyword evidence="6" id="KW-0614">Plasmid</keyword>
<accession>A0A4P7D687</accession>
<evidence type="ECO:0000259" key="4">
    <source>
        <dbReference type="PROSITE" id="PS50042"/>
    </source>
</evidence>
<sequence>MPRCCSDIGISSWSVSTDPVYGTPLRISVNNMTDSPPAALARLIADVLQRASWFQDCSAASLQAIQDHASIKRLGRGEMLMRCGEPVGKLNMVLDGALEVSATSATGKRHVTNYLEPGQLIGLIPFIDEGGSVHDVTAHEDSLVLQLDRTLFERLTAAEPALTRCLMRTLCLRSRRTYARLTDSLLLPLRQRCAQTLLELVSPYGVPAPQGVAISLKLSQEELADMIGCSRPMANRELKELEKEGAISMTYSRYSIINIERLRAIAAGH</sequence>
<feature type="domain" description="Cyclic nucleotide-binding" evidence="4">
    <location>
        <begin position="53"/>
        <end position="155"/>
    </location>
</feature>
<dbReference type="Pfam" id="PF00027">
    <property type="entry name" value="cNMP_binding"/>
    <property type="match status" value="1"/>
</dbReference>
<dbReference type="OrthoDB" id="6675893at2"/>
<evidence type="ECO:0000259" key="5">
    <source>
        <dbReference type="PROSITE" id="PS51063"/>
    </source>
</evidence>
<proteinExistence type="predicted"/>
<dbReference type="Pfam" id="PF13545">
    <property type="entry name" value="HTH_Crp_2"/>
    <property type="match status" value="1"/>
</dbReference>